<protein>
    <submittedName>
        <fullName evidence="1">Uncharacterized protein</fullName>
    </submittedName>
</protein>
<dbReference type="EMBL" id="MN740664">
    <property type="protein sequence ID" value="QHS79973.1"/>
    <property type="molecule type" value="Genomic_DNA"/>
</dbReference>
<proteinExistence type="predicted"/>
<sequence>MCLYVPTDLLLGRGKNSSQCLKKRMLLPSMMKLLRNFKNPEAWGD</sequence>
<reference evidence="1" key="1">
    <citation type="journal article" date="2020" name="Nature">
        <title>Giant virus diversity and host interactions through global metagenomics.</title>
        <authorList>
            <person name="Schulz F."/>
            <person name="Roux S."/>
            <person name="Paez-Espino D."/>
            <person name="Jungbluth S."/>
            <person name="Walsh D.A."/>
            <person name="Denef V.J."/>
            <person name="McMahon K.D."/>
            <person name="Konstantinidis K.T."/>
            <person name="Eloe-Fadrosh E.A."/>
            <person name="Kyrpides N.C."/>
            <person name="Woyke T."/>
        </authorList>
    </citation>
    <scope>NUCLEOTIDE SEQUENCE</scope>
    <source>
        <strain evidence="1">GVMAG-S-1035375-24</strain>
    </source>
</reference>
<organism evidence="1">
    <name type="scientific">viral metagenome</name>
    <dbReference type="NCBI Taxonomy" id="1070528"/>
    <lineage>
        <taxon>unclassified sequences</taxon>
        <taxon>metagenomes</taxon>
        <taxon>organismal metagenomes</taxon>
    </lineage>
</organism>
<evidence type="ECO:0000313" key="1">
    <source>
        <dbReference type="EMBL" id="QHS79973.1"/>
    </source>
</evidence>
<dbReference type="AlphaFoldDB" id="A0A6C0AKG6"/>
<name>A0A6C0AKG6_9ZZZZ</name>
<accession>A0A6C0AKG6</accession>